<evidence type="ECO:0000256" key="3">
    <source>
        <dbReference type="ARBA" id="ARBA00022490"/>
    </source>
</evidence>
<comment type="caution">
    <text evidence="6">The sequence shown here is derived from an EMBL/GenBank/DDBJ whole genome shotgun (WGS) entry which is preliminary data.</text>
</comment>
<name>A0ABS8S3P6_DATST</name>
<dbReference type="InterPro" id="IPR040122">
    <property type="entry name" value="Importin_beta"/>
</dbReference>
<dbReference type="EMBL" id="JACEIK010000263">
    <property type="protein sequence ID" value="MCD7453690.1"/>
    <property type="molecule type" value="Genomic_DNA"/>
</dbReference>
<sequence>MATIPELAKKLFGPDSYPLINLLNQLRSEDDNLRKAAKTLLNYTKKNYPTSLVQKLLETIQRSGSIQITVILCYNLLSEILPLLWTKLSPVTRIDLKIRLNQKVWIEKDYETVKACCSCVSSLAGLLFPKNEWDNLFYFMFRNLGTNWWRRNLGALLLLDDLIPKCPEVFVPYVDFLKVSLKKFMPTVSEGHRCAVLAAKASVKLILYLTTPASHCKVYDLLGQVILTVFMELEKEVLVCSLVEDLIVLGGVERGFFRFHVDVVVESMVRICENLQLGEKLRQLSTEFVITLAEGKENLVPNQNLVSRLLRVLMSMLVEIEDDPSWGNAIRDDENAGESSVCSYAMESLNRLAIAWGGYVIVPNFPECLFTFLEDQDWRKRHAAVTAIGLISEGCSKALLQKMEQLVETIVKLIHEKHPRVRWATIHTVGQLSKYLSLHFQEQYHHQLLPALIEVLDDFDNPRSQTQATSAILLFSHNCSSDVLKLYLHKIVNKLVVFLQRGMDMMKEASLETLASLAISAQEDSSAYIYDSVTPYLKVIMVTANKDTSRAVLAKTFQCSTMITMAVGNLGILDYVENVTAVLISLQETHMEVEDPMRSLFLQAWGRLCKCLGADFLRYLSVAMPMVLKSVQLMNYLSVSNNSDTDDSDDESIIKVTVGDSKMGIRSALLEEKALACHMLCCFAAELKEGLHLWVNEVVRALVPMLTFKFSEGVRTAAISAMPLLLHSAASAMKKGLPLTGCGEPPVQKLFDTIIPALLDALKKESKTQIQERLLEALNECIQIPGSRLSKQQAATFVDGISEVLSTCSYHKTEREKRATEHQDQREQGLVKEEAEQHLTICRNIGICLGTMVKKHKSSFLPLFDKFLPYASLMWSEDRTAEERGIVVHIFRNVAEQCREEAFRYYEEWIPLLLKVYDHKNPDVQQLVATAIGICAEFGGDFLKSHTAVIFNYFKSVMEHPDAKLLDNITAYEATVSACGKLCQFVSEGIYTYEFIYLWVYNLPIRCNLDEAKISHEQLCSMMETSENKVIGPQGTYRPQIIAIFAEVLWAGNNLATQETTERMIKLLKKFHRELQPSVFSNMCATLPLPQQNMLHAVFSS</sequence>
<protein>
    <recommendedName>
        <fullName evidence="8">Importin-5-like</fullName>
    </recommendedName>
</protein>
<dbReference type="InterPro" id="IPR011989">
    <property type="entry name" value="ARM-like"/>
</dbReference>
<evidence type="ECO:0000313" key="7">
    <source>
        <dbReference type="Proteomes" id="UP000823775"/>
    </source>
</evidence>
<evidence type="ECO:0000256" key="2">
    <source>
        <dbReference type="ARBA" id="ARBA00022448"/>
    </source>
</evidence>
<evidence type="ECO:0000256" key="5">
    <source>
        <dbReference type="ARBA" id="ARBA00022927"/>
    </source>
</evidence>
<evidence type="ECO:0000256" key="4">
    <source>
        <dbReference type="ARBA" id="ARBA00022737"/>
    </source>
</evidence>
<dbReference type="Pfam" id="PF18808">
    <property type="entry name" value="Importin_rep_4"/>
    <property type="match status" value="1"/>
</dbReference>
<proteinExistence type="predicted"/>
<gene>
    <name evidence="6" type="ORF">HAX54_021881</name>
</gene>
<reference evidence="6 7" key="1">
    <citation type="journal article" date="2021" name="BMC Genomics">
        <title>Datura genome reveals duplications of psychoactive alkaloid biosynthetic genes and high mutation rate following tissue culture.</title>
        <authorList>
            <person name="Rajewski A."/>
            <person name="Carter-House D."/>
            <person name="Stajich J."/>
            <person name="Litt A."/>
        </authorList>
    </citation>
    <scope>NUCLEOTIDE SEQUENCE [LARGE SCALE GENOMIC DNA]</scope>
    <source>
        <strain evidence="6">AR-01</strain>
    </source>
</reference>
<evidence type="ECO:0000313" key="6">
    <source>
        <dbReference type="EMBL" id="MCD7453690.1"/>
    </source>
</evidence>
<keyword evidence="4" id="KW-0677">Repeat</keyword>
<keyword evidence="3" id="KW-0963">Cytoplasm</keyword>
<dbReference type="InterPro" id="IPR041653">
    <property type="entry name" value="Importin_rep_4"/>
</dbReference>
<dbReference type="InterPro" id="IPR041389">
    <property type="entry name" value="Importin_rep_6"/>
</dbReference>
<dbReference type="InterPro" id="IPR016024">
    <property type="entry name" value="ARM-type_fold"/>
</dbReference>
<dbReference type="Pfam" id="PF13646">
    <property type="entry name" value="HEAT_2"/>
    <property type="match status" value="1"/>
</dbReference>
<evidence type="ECO:0000256" key="1">
    <source>
        <dbReference type="ARBA" id="ARBA00004496"/>
    </source>
</evidence>
<dbReference type="SUPFAM" id="SSF48371">
    <property type="entry name" value="ARM repeat"/>
    <property type="match status" value="2"/>
</dbReference>
<comment type="subcellular location">
    <subcellularLocation>
        <location evidence="1">Cytoplasm</location>
    </subcellularLocation>
</comment>
<evidence type="ECO:0008006" key="8">
    <source>
        <dbReference type="Google" id="ProtNLM"/>
    </source>
</evidence>
<keyword evidence="7" id="KW-1185">Reference proteome</keyword>
<keyword evidence="2" id="KW-0813">Transport</keyword>
<organism evidence="6 7">
    <name type="scientific">Datura stramonium</name>
    <name type="common">Jimsonweed</name>
    <name type="synonym">Common thornapple</name>
    <dbReference type="NCBI Taxonomy" id="4076"/>
    <lineage>
        <taxon>Eukaryota</taxon>
        <taxon>Viridiplantae</taxon>
        <taxon>Streptophyta</taxon>
        <taxon>Embryophyta</taxon>
        <taxon>Tracheophyta</taxon>
        <taxon>Spermatophyta</taxon>
        <taxon>Magnoliopsida</taxon>
        <taxon>eudicotyledons</taxon>
        <taxon>Gunneridae</taxon>
        <taxon>Pentapetalae</taxon>
        <taxon>asterids</taxon>
        <taxon>lamiids</taxon>
        <taxon>Solanales</taxon>
        <taxon>Solanaceae</taxon>
        <taxon>Solanoideae</taxon>
        <taxon>Datureae</taxon>
        <taxon>Datura</taxon>
    </lineage>
</organism>
<dbReference type="PANTHER" id="PTHR10527">
    <property type="entry name" value="IMPORTIN BETA"/>
    <property type="match status" value="1"/>
</dbReference>
<dbReference type="Proteomes" id="UP000823775">
    <property type="component" value="Unassembled WGS sequence"/>
</dbReference>
<dbReference type="Gene3D" id="1.25.10.10">
    <property type="entry name" value="Leucine-rich Repeat Variant"/>
    <property type="match status" value="1"/>
</dbReference>
<keyword evidence="5" id="KW-0653">Protein transport</keyword>
<accession>A0ABS8S3P6</accession>
<dbReference type="Pfam" id="PF18829">
    <property type="entry name" value="Importin_rep_6"/>
    <property type="match status" value="1"/>
</dbReference>